<name>A0ABP7KFG9_9RHOB</name>
<sequence>MAQTSHSKWRNIFIFVIGVLIIGNLAGIYFHAADGLGGLVFILSPVVMALALRGFAGDGWGEIGLNLGRGRVETSYTIAALLFPVVLAATVGFGLMSGQVSVTSDGLSTYLGLIAATAVPIILFAFCEEFGWRGYLDPKLADLGVSLPGRAGIVGMVWVLWHIGYIHANPDLFSTLPKLVFWPLMITSTFAMAVIYAVLRERTRSIWPAVIAHALANILTRPLVSDPVLDVNAPLIFAPRPEGLIMWVSLALVATLVWRWHQSVETRSTSPAVNSTKP</sequence>
<keyword evidence="4" id="KW-1185">Reference proteome</keyword>
<dbReference type="EMBL" id="BAABDF010000007">
    <property type="protein sequence ID" value="GAA3875279.1"/>
    <property type="molecule type" value="Genomic_DNA"/>
</dbReference>
<feature type="domain" description="CAAX prenyl protease 2/Lysostaphin resistance protein A-like" evidence="2">
    <location>
        <begin position="113"/>
        <end position="218"/>
    </location>
</feature>
<dbReference type="InterPro" id="IPR003675">
    <property type="entry name" value="Rce1/LyrA-like_dom"/>
</dbReference>
<reference evidence="4" key="1">
    <citation type="journal article" date="2019" name="Int. J. Syst. Evol. Microbiol.">
        <title>The Global Catalogue of Microorganisms (GCM) 10K type strain sequencing project: providing services to taxonomists for standard genome sequencing and annotation.</title>
        <authorList>
            <consortium name="The Broad Institute Genomics Platform"/>
            <consortium name="The Broad Institute Genome Sequencing Center for Infectious Disease"/>
            <person name="Wu L."/>
            <person name="Ma J."/>
        </authorList>
    </citation>
    <scope>NUCLEOTIDE SEQUENCE [LARGE SCALE GENOMIC DNA]</scope>
    <source>
        <strain evidence="4">JCM 17190</strain>
    </source>
</reference>
<dbReference type="Pfam" id="PF02517">
    <property type="entry name" value="Rce1-like"/>
    <property type="match status" value="1"/>
</dbReference>
<protein>
    <recommendedName>
        <fullName evidence="2">CAAX prenyl protease 2/Lysostaphin resistance protein A-like domain-containing protein</fullName>
    </recommendedName>
</protein>
<keyword evidence="1" id="KW-0472">Membrane</keyword>
<dbReference type="PANTHER" id="PTHR35797:SF1">
    <property type="entry name" value="PROTEASE"/>
    <property type="match status" value="1"/>
</dbReference>
<feature type="transmembrane region" description="Helical" evidence="1">
    <location>
        <begin position="12"/>
        <end position="30"/>
    </location>
</feature>
<proteinExistence type="predicted"/>
<evidence type="ECO:0000313" key="4">
    <source>
        <dbReference type="Proteomes" id="UP001399917"/>
    </source>
</evidence>
<feature type="transmembrane region" description="Helical" evidence="1">
    <location>
        <begin position="206"/>
        <end position="224"/>
    </location>
</feature>
<dbReference type="PANTHER" id="PTHR35797">
    <property type="entry name" value="PROTEASE-RELATED"/>
    <property type="match status" value="1"/>
</dbReference>
<evidence type="ECO:0000259" key="2">
    <source>
        <dbReference type="Pfam" id="PF02517"/>
    </source>
</evidence>
<feature type="transmembrane region" description="Helical" evidence="1">
    <location>
        <begin position="107"/>
        <end position="126"/>
    </location>
</feature>
<evidence type="ECO:0000313" key="3">
    <source>
        <dbReference type="EMBL" id="GAA3875279.1"/>
    </source>
</evidence>
<feature type="transmembrane region" description="Helical" evidence="1">
    <location>
        <begin position="180"/>
        <end position="199"/>
    </location>
</feature>
<dbReference type="Proteomes" id="UP001399917">
    <property type="component" value="Unassembled WGS sequence"/>
</dbReference>
<accession>A0ABP7KFG9</accession>
<gene>
    <name evidence="3" type="ORF">GCM10022404_26330</name>
</gene>
<dbReference type="InterPro" id="IPR042150">
    <property type="entry name" value="MmRce1-like"/>
</dbReference>
<keyword evidence="1" id="KW-0812">Transmembrane</keyword>
<organism evidence="3 4">
    <name type="scientific">Celeribacter arenosi</name>
    <dbReference type="NCBI Taxonomy" id="792649"/>
    <lineage>
        <taxon>Bacteria</taxon>
        <taxon>Pseudomonadati</taxon>
        <taxon>Pseudomonadota</taxon>
        <taxon>Alphaproteobacteria</taxon>
        <taxon>Rhodobacterales</taxon>
        <taxon>Roseobacteraceae</taxon>
        <taxon>Celeribacter</taxon>
    </lineage>
</organism>
<feature type="transmembrane region" description="Helical" evidence="1">
    <location>
        <begin position="244"/>
        <end position="261"/>
    </location>
</feature>
<feature type="transmembrane region" description="Helical" evidence="1">
    <location>
        <begin position="76"/>
        <end position="95"/>
    </location>
</feature>
<evidence type="ECO:0000256" key="1">
    <source>
        <dbReference type="SAM" id="Phobius"/>
    </source>
</evidence>
<dbReference type="RefSeq" id="WP_344847788.1">
    <property type="nucleotide sequence ID" value="NZ_BAABDF010000007.1"/>
</dbReference>
<comment type="caution">
    <text evidence="3">The sequence shown here is derived from an EMBL/GenBank/DDBJ whole genome shotgun (WGS) entry which is preliminary data.</text>
</comment>
<keyword evidence="1" id="KW-1133">Transmembrane helix</keyword>
<feature type="transmembrane region" description="Helical" evidence="1">
    <location>
        <begin position="36"/>
        <end position="55"/>
    </location>
</feature>
<feature type="transmembrane region" description="Helical" evidence="1">
    <location>
        <begin position="147"/>
        <end position="168"/>
    </location>
</feature>